<feature type="transmembrane region" description="Helical" evidence="1">
    <location>
        <begin position="46"/>
        <end position="67"/>
    </location>
</feature>
<dbReference type="AlphaFoldDB" id="A0A252F863"/>
<evidence type="ECO:0000313" key="3">
    <source>
        <dbReference type="Proteomes" id="UP000194903"/>
    </source>
</evidence>
<evidence type="ECO:0000256" key="1">
    <source>
        <dbReference type="SAM" id="Phobius"/>
    </source>
</evidence>
<comment type="caution">
    <text evidence="2">The sequence shown here is derived from an EMBL/GenBank/DDBJ whole genome shotgun (WGS) entry which is preliminary data.</text>
</comment>
<feature type="transmembrane region" description="Helical" evidence="1">
    <location>
        <begin position="6"/>
        <end position="26"/>
    </location>
</feature>
<gene>
    <name evidence="2" type="ORF">CBW42_01040</name>
</gene>
<protein>
    <submittedName>
        <fullName evidence="2">Uncharacterized protein</fullName>
    </submittedName>
</protein>
<name>A0A252F863_9FIRM</name>
<dbReference type="EMBL" id="NHOC01000001">
    <property type="protein sequence ID" value="OUM21840.1"/>
    <property type="molecule type" value="Genomic_DNA"/>
</dbReference>
<dbReference type="Proteomes" id="UP000194903">
    <property type="component" value="Unassembled WGS sequence"/>
</dbReference>
<keyword evidence="1" id="KW-0472">Membrane</keyword>
<organism evidence="2 3">
    <name type="scientific">Butyricicoccus porcorum</name>
    <dbReference type="NCBI Taxonomy" id="1945634"/>
    <lineage>
        <taxon>Bacteria</taxon>
        <taxon>Bacillati</taxon>
        <taxon>Bacillota</taxon>
        <taxon>Clostridia</taxon>
        <taxon>Eubacteriales</taxon>
        <taxon>Butyricicoccaceae</taxon>
        <taxon>Butyricicoccus</taxon>
    </lineage>
</organism>
<sequence>MQSWRLILIIALIIVLIPTVILMNQVEKGGKSDSAERQKKQKMLKWCTRLLIAIFLVTLAISMYQHYGALLNA</sequence>
<keyword evidence="3" id="KW-1185">Reference proteome</keyword>
<dbReference type="RefSeq" id="WP_087016875.1">
    <property type="nucleotide sequence ID" value="NZ_CP178353.1"/>
</dbReference>
<accession>A0A252F863</accession>
<proteinExistence type="predicted"/>
<reference evidence="2 3" key="1">
    <citation type="submission" date="2017-05" db="EMBL/GenBank/DDBJ databases">
        <title>Butyricicoccus porcorum sp. nov. a butyrate-producing bacterium from the swine intestinal tract.</title>
        <authorList>
            <person name="Trachsel J."/>
            <person name="Humphrey S."/>
            <person name="Allen H.K."/>
        </authorList>
    </citation>
    <scope>NUCLEOTIDE SEQUENCE [LARGE SCALE GENOMIC DNA]</scope>
    <source>
        <strain evidence="2">BB10</strain>
    </source>
</reference>
<evidence type="ECO:0000313" key="2">
    <source>
        <dbReference type="EMBL" id="OUM21840.1"/>
    </source>
</evidence>
<keyword evidence="1" id="KW-0812">Transmembrane</keyword>
<keyword evidence="1" id="KW-1133">Transmembrane helix</keyword>